<dbReference type="PANTHER" id="PTHR34853">
    <property type="match status" value="1"/>
</dbReference>
<dbReference type="PIRSF" id="PIRSF029171">
    <property type="entry name" value="Esterase_LipA"/>
    <property type="match status" value="1"/>
</dbReference>
<dbReference type="AlphaFoldDB" id="A0A2M8VQR6"/>
<dbReference type="InterPro" id="IPR005152">
    <property type="entry name" value="Lipase_secreted"/>
</dbReference>
<dbReference type="OrthoDB" id="9955at2"/>
<dbReference type="GO" id="GO:0004806">
    <property type="term" value="F:triacylglycerol lipase activity"/>
    <property type="evidence" value="ECO:0007669"/>
    <property type="project" value="InterPro"/>
</dbReference>
<dbReference type="Pfam" id="PF03583">
    <property type="entry name" value="LIP"/>
    <property type="match status" value="2"/>
</dbReference>
<evidence type="ECO:0000313" key="2">
    <source>
        <dbReference type="EMBL" id="PJI79511.1"/>
    </source>
</evidence>
<reference evidence="2 3" key="1">
    <citation type="submission" date="2017-11" db="EMBL/GenBank/DDBJ databases">
        <title>Genomic Encyclopedia of Type Strains, Phase III (KMG-III): the genomes of soil and plant-associated and newly described type strains.</title>
        <authorList>
            <person name="Whitman W."/>
        </authorList>
    </citation>
    <scope>NUCLEOTIDE SEQUENCE [LARGE SCALE GENOMIC DNA]</scope>
    <source>
        <strain evidence="2 3">UB-Domo-W1</strain>
    </source>
</reference>
<dbReference type="Gene3D" id="3.40.50.1820">
    <property type="entry name" value="alpha/beta hydrolase"/>
    <property type="match status" value="2"/>
</dbReference>
<dbReference type="RefSeq" id="WP_100379911.1">
    <property type="nucleotide sequence ID" value="NZ_CBCSBW010000003.1"/>
</dbReference>
<feature type="signal peptide" evidence="1">
    <location>
        <begin position="1"/>
        <end position="24"/>
    </location>
</feature>
<evidence type="ECO:0000256" key="1">
    <source>
        <dbReference type="SAM" id="SignalP"/>
    </source>
</evidence>
<accession>A0A2M8VQR6</accession>
<name>A0A2M8VQR6_9BURK</name>
<dbReference type="SUPFAM" id="SSF53474">
    <property type="entry name" value="alpha/beta-Hydrolases"/>
    <property type="match status" value="1"/>
</dbReference>
<keyword evidence="1" id="KW-0732">Signal</keyword>
<keyword evidence="3" id="KW-1185">Reference proteome</keyword>
<organism evidence="2 3">
    <name type="scientific">Polynucleobacter brandtiae</name>
    <dbReference type="NCBI Taxonomy" id="1938816"/>
    <lineage>
        <taxon>Bacteria</taxon>
        <taxon>Pseudomonadati</taxon>
        <taxon>Pseudomonadota</taxon>
        <taxon>Betaproteobacteria</taxon>
        <taxon>Burkholderiales</taxon>
        <taxon>Burkholderiaceae</taxon>
        <taxon>Polynucleobacter</taxon>
    </lineage>
</organism>
<protein>
    <submittedName>
        <fullName evidence="2">Secretory lipase</fullName>
    </submittedName>
</protein>
<dbReference type="InterPro" id="IPR029058">
    <property type="entry name" value="AB_hydrolase_fold"/>
</dbReference>
<dbReference type="PANTHER" id="PTHR34853:SF1">
    <property type="entry name" value="LIPASE 5"/>
    <property type="match status" value="1"/>
</dbReference>
<gene>
    <name evidence="2" type="ORF">B0G85_1618</name>
</gene>
<feature type="chain" id="PRO_5014689449" evidence="1">
    <location>
        <begin position="25"/>
        <end position="437"/>
    </location>
</feature>
<sequence length="437" mass="46766">MPFQFQQAFVAAFIFTSVSFSALAQPAMPPFYEAVTKLKAEGKLGQVIKKESIKTNIPGAQAWRIAYISSDVSNRKTISTGLIVAPIGKASSEGRPVMAWAHGTTGTAQSCGPSQVFNPAVDLNEYFLVGGNSWTDYGLPNLETFIKEGYVVVATDYQGLGGGGKHQYTVAATQSQDLINSVRAAHSMIEVSASKKAIAYGWSQGGGAVIAAASQKEYITQTGTAADGIEFLGFVALAPYDTGISLAGKKLDVDSANQLFTGLNDVFTNNIFNFTHFSMNLWGTQAAFPSLSLSDFFTDEGVKVLNDVYSNKCVHAASDTLNFVFGEKYKSLMKLQPSNTLAWAQAMVKGSVLPAKPVAPVAIYWGTADTVVPPPMGQAYRQQMCGLGGNVARFQLPGQQTHFTTPPVAAPHYLPWIKDRIAGKVPENGCLSEIVLK</sequence>
<dbReference type="Proteomes" id="UP000229366">
    <property type="component" value="Unassembled WGS sequence"/>
</dbReference>
<proteinExistence type="predicted"/>
<dbReference type="EMBL" id="PGTX01000003">
    <property type="protein sequence ID" value="PJI79511.1"/>
    <property type="molecule type" value="Genomic_DNA"/>
</dbReference>
<dbReference type="GO" id="GO:0016042">
    <property type="term" value="P:lipid catabolic process"/>
    <property type="evidence" value="ECO:0007669"/>
    <property type="project" value="InterPro"/>
</dbReference>
<comment type="caution">
    <text evidence="2">The sequence shown here is derived from an EMBL/GenBank/DDBJ whole genome shotgun (WGS) entry which is preliminary data.</text>
</comment>
<evidence type="ECO:0000313" key="3">
    <source>
        <dbReference type="Proteomes" id="UP000229366"/>
    </source>
</evidence>